<dbReference type="SUPFAM" id="SSF48452">
    <property type="entry name" value="TPR-like"/>
    <property type="match status" value="1"/>
</dbReference>
<dbReference type="GO" id="GO:0016787">
    <property type="term" value="F:hydrolase activity"/>
    <property type="evidence" value="ECO:0007669"/>
    <property type="project" value="UniProtKB-KW"/>
</dbReference>
<evidence type="ECO:0000259" key="1">
    <source>
        <dbReference type="Pfam" id="PF00931"/>
    </source>
</evidence>
<dbReference type="InterPro" id="IPR053137">
    <property type="entry name" value="NLR-like"/>
</dbReference>
<proteinExistence type="predicted"/>
<dbReference type="OrthoDB" id="1658288at2759"/>
<feature type="domain" description="NB-ARC" evidence="1">
    <location>
        <begin position="58"/>
        <end position="213"/>
    </location>
</feature>
<organism evidence="2 3">
    <name type="scientific">Crucibulum laeve</name>
    <dbReference type="NCBI Taxonomy" id="68775"/>
    <lineage>
        <taxon>Eukaryota</taxon>
        <taxon>Fungi</taxon>
        <taxon>Dikarya</taxon>
        <taxon>Basidiomycota</taxon>
        <taxon>Agaricomycotina</taxon>
        <taxon>Agaricomycetes</taxon>
        <taxon>Agaricomycetidae</taxon>
        <taxon>Agaricales</taxon>
        <taxon>Agaricineae</taxon>
        <taxon>Nidulariaceae</taxon>
        <taxon>Crucibulum</taxon>
    </lineage>
</organism>
<dbReference type="Proteomes" id="UP000308652">
    <property type="component" value="Unassembled WGS sequence"/>
</dbReference>
<sequence>MANMFPNASGVSVYNSTLNAVAGHQLIINPQPPKHQPAKMVLKPSSSGLFTGQQVHLDKLKHHFSIQNGNGISPRRSFLIYGLGGVGKTQIALKFAEEVSSQYTNIFWVDATNEDTIIASLKGIASAPEAKKDDVDETPEAVLYWIASLSKEWLLIFDNADGEPNMIEEYLPSNSTGDILITSRNPNMRALTTNKNSIELDGMTTEDAIALLLKRSDLEEGITKPIQEAAERIITALFCLPLAVDQAGAFITSGLCSIYDYLDLYSELRKELMDHPSFRGASNYEQTVYGTWELSYKKIECKAVDQSKPREAQAAQTAILTHQIMAFFHHENIMEDIFFRATEQYIGTDLEEMDSRGLPLAIFLLDEQQLPITDGKCNKLIFWSGIQVLLSFSLIKKGFLNGIYGIHPMVHTWCRDRMTKYEREKASFLAMFLLGYSVRHSDDISNYIFNHALAIHIKMNQQYLVDIFKNRAYYDDIYVHFAIVLSENGNWTEAEKLQVEVMEKRQQLLGPAHPDTLTSIANLAATYSNQGNWNEAEKLEVEKTQQLLGPAHPDTLTSMENLAQTYLNQEKWTEAKILLVKVARKREIKLSLDHCLHIFDIELVPS</sequence>
<protein>
    <submittedName>
        <fullName evidence="2">P-loop containing nucleoside triphosphate hydrolase protein</fullName>
    </submittedName>
</protein>
<keyword evidence="2" id="KW-0378">Hydrolase</keyword>
<reference evidence="2 3" key="1">
    <citation type="journal article" date="2019" name="Nat. Ecol. Evol.">
        <title>Megaphylogeny resolves global patterns of mushroom evolution.</title>
        <authorList>
            <person name="Varga T."/>
            <person name="Krizsan K."/>
            <person name="Foldi C."/>
            <person name="Dima B."/>
            <person name="Sanchez-Garcia M."/>
            <person name="Sanchez-Ramirez S."/>
            <person name="Szollosi G.J."/>
            <person name="Szarkandi J.G."/>
            <person name="Papp V."/>
            <person name="Albert L."/>
            <person name="Andreopoulos W."/>
            <person name="Angelini C."/>
            <person name="Antonin V."/>
            <person name="Barry K.W."/>
            <person name="Bougher N.L."/>
            <person name="Buchanan P."/>
            <person name="Buyck B."/>
            <person name="Bense V."/>
            <person name="Catcheside P."/>
            <person name="Chovatia M."/>
            <person name="Cooper J."/>
            <person name="Damon W."/>
            <person name="Desjardin D."/>
            <person name="Finy P."/>
            <person name="Geml J."/>
            <person name="Haridas S."/>
            <person name="Hughes K."/>
            <person name="Justo A."/>
            <person name="Karasinski D."/>
            <person name="Kautmanova I."/>
            <person name="Kiss B."/>
            <person name="Kocsube S."/>
            <person name="Kotiranta H."/>
            <person name="LaButti K.M."/>
            <person name="Lechner B.E."/>
            <person name="Liimatainen K."/>
            <person name="Lipzen A."/>
            <person name="Lukacs Z."/>
            <person name="Mihaltcheva S."/>
            <person name="Morgado L.N."/>
            <person name="Niskanen T."/>
            <person name="Noordeloos M.E."/>
            <person name="Ohm R.A."/>
            <person name="Ortiz-Santana B."/>
            <person name="Ovrebo C."/>
            <person name="Racz N."/>
            <person name="Riley R."/>
            <person name="Savchenko A."/>
            <person name="Shiryaev A."/>
            <person name="Soop K."/>
            <person name="Spirin V."/>
            <person name="Szebenyi C."/>
            <person name="Tomsovsky M."/>
            <person name="Tulloss R.E."/>
            <person name="Uehling J."/>
            <person name="Grigoriev I.V."/>
            <person name="Vagvolgyi C."/>
            <person name="Papp T."/>
            <person name="Martin F.M."/>
            <person name="Miettinen O."/>
            <person name="Hibbett D.S."/>
            <person name="Nagy L.G."/>
        </authorList>
    </citation>
    <scope>NUCLEOTIDE SEQUENCE [LARGE SCALE GENOMIC DNA]</scope>
    <source>
        <strain evidence="2 3">CBS 166.37</strain>
    </source>
</reference>
<dbReference type="PRINTS" id="PR00364">
    <property type="entry name" value="DISEASERSIST"/>
</dbReference>
<dbReference type="STRING" id="68775.A0A5C3LMT1"/>
<dbReference type="PANTHER" id="PTHR46082">
    <property type="entry name" value="ATP/GTP-BINDING PROTEIN-RELATED"/>
    <property type="match status" value="1"/>
</dbReference>
<dbReference type="Pfam" id="PF13424">
    <property type="entry name" value="TPR_12"/>
    <property type="match status" value="1"/>
</dbReference>
<gene>
    <name evidence="2" type="ORF">BDQ12DRAFT_657517</name>
</gene>
<dbReference type="Pfam" id="PF13374">
    <property type="entry name" value="TPR_10"/>
    <property type="match status" value="1"/>
</dbReference>
<dbReference type="InterPro" id="IPR027417">
    <property type="entry name" value="P-loop_NTPase"/>
</dbReference>
<dbReference type="PANTHER" id="PTHR46082:SF6">
    <property type="entry name" value="AAA+ ATPASE DOMAIN-CONTAINING PROTEIN-RELATED"/>
    <property type="match status" value="1"/>
</dbReference>
<dbReference type="InterPro" id="IPR011990">
    <property type="entry name" value="TPR-like_helical_dom_sf"/>
</dbReference>
<dbReference type="Pfam" id="PF00931">
    <property type="entry name" value="NB-ARC"/>
    <property type="match status" value="1"/>
</dbReference>
<keyword evidence="3" id="KW-1185">Reference proteome</keyword>
<evidence type="ECO:0000313" key="2">
    <source>
        <dbReference type="EMBL" id="TFK33887.1"/>
    </source>
</evidence>
<dbReference type="InterPro" id="IPR002182">
    <property type="entry name" value="NB-ARC"/>
</dbReference>
<evidence type="ECO:0000313" key="3">
    <source>
        <dbReference type="Proteomes" id="UP000308652"/>
    </source>
</evidence>
<dbReference type="SUPFAM" id="SSF52540">
    <property type="entry name" value="P-loop containing nucleoside triphosphate hydrolases"/>
    <property type="match status" value="1"/>
</dbReference>
<dbReference type="EMBL" id="ML213640">
    <property type="protein sequence ID" value="TFK33887.1"/>
    <property type="molecule type" value="Genomic_DNA"/>
</dbReference>
<dbReference type="GO" id="GO:0043531">
    <property type="term" value="F:ADP binding"/>
    <property type="evidence" value="ECO:0007669"/>
    <property type="project" value="InterPro"/>
</dbReference>
<dbReference type="Gene3D" id="3.40.50.300">
    <property type="entry name" value="P-loop containing nucleotide triphosphate hydrolases"/>
    <property type="match status" value="1"/>
</dbReference>
<name>A0A5C3LMT1_9AGAR</name>
<dbReference type="AlphaFoldDB" id="A0A5C3LMT1"/>
<accession>A0A5C3LMT1</accession>
<dbReference type="Gene3D" id="1.25.40.10">
    <property type="entry name" value="Tetratricopeptide repeat domain"/>
    <property type="match status" value="1"/>
</dbReference>